<reference evidence="2 3" key="1">
    <citation type="journal article" date="2018" name="Mol. Plant">
        <title>The genome of Artemisia annua provides insight into the evolution of Asteraceae family and artemisinin biosynthesis.</title>
        <authorList>
            <person name="Shen Q."/>
            <person name="Zhang L."/>
            <person name="Liao Z."/>
            <person name="Wang S."/>
            <person name="Yan T."/>
            <person name="Shi P."/>
            <person name="Liu M."/>
            <person name="Fu X."/>
            <person name="Pan Q."/>
            <person name="Wang Y."/>
            <person name="Lv Z."/>
            <person name="Lu X."/>
            <person name="Zhang F."/>
            <person name="Jiang W."/>
            <person name="Ma Y."/>
            <person name="Chen M."/>
            <person name="Hao X."/>
            <person name="Li L."/>
            <person name="Tang Y."/>
            <person name="Lv G."/>
            <person name="Zhou Y."/>
            <person name="Sun X."/>
            <person name="Brodelius P.E."/>
            <person name="Rose J.K.C."/>
            <person name="Tang K."/>
        </authorList>
    </citation>
    <scope>NUCLEOTIDE SEQUENCE [LARGE SCALE GENOMIC DNA]</scope>
    <source>
        <strain evidence="3">cv. Huhao1</strain>
        <tissue evidence="2">Leaf</tissue>
    </source>
</reference>
<evidence type="ECO:0000313" key="3">
    <source>
        <dbReference type="Proteomes" id="UP000245207"/>
    </source>
</evidence>
<evidence type="ECO:0000256" key="1">
    <source>
        <dbReference type="SAM" id="MobiDB-lite"/>
    </source>
</evidence>
<dbReference type="PANTHER" id="PTHR34222">
    <property type="entry name" value="GAG_PRE-INTEGRS DOMAIN-CONTAINING PROTEIN"/>
    <property type="match status" value="1"/>
</dbReference>
<feature type="region of interest" description="Disordered" evidence="1">
    <location>
        <begin position="1"/>
        <end position="86"/>
    </location>
</feature>
<name>A0A2U1Q3I9_ARTAN</name>
<dbReference type="OrthoDB" id="1746290at2759"/>
<dbReference type="Proteomes" id="UP000245207">
    <property type="component" value="Unassembled WGS sequence"/>
</dbReference>
<dbReference type="AlphaFoldDB" id="A0A2U1Q3I9"/>
<sequence length="199" mass="20856">MKKVRGSRVSHPLAWSKSTPPASVQNSDAEEDDGTPVTLIRSVISQRSQSSVFHSNVPNRGSSQRPQTSGNSFRPNNASRTNGNGINRAAGGPTLICENCGYNGHTVDRCFKLIGYPANFGKRTNNNSNQGAQNFNKRFIHNNNSVGSSSLSNLSDEQISKLLSLIKDTYVGSGMGGGDGGGGGWAMVAGQVGGKGGDV</sequence>
<keyword evidence="3" id="KW-1185">Reference proteome</keyword>
<feature type="compositionally biased region" description="Polar residues" evidence="1">
    <location>
        <begin position="16"/>
        <end position="27"/>
    </location>
</feature>
<comment type="caution">
    <text evidence="2">The sequence shown here is derived from an EMBL/GenBank/DDBJ whole genome shotgun (WGS) entry which is preliminary data.</text>
</comment>
<dbReference type="EMBL" id="PKPP01000458">
    <property type="protein sequence ID" value="PWA92523.1"/>
    <property type="molecule type" value="Genomic_DNA"/>
</dbReference>
<evidence type="ECO:0000313" key="2">
    <source>
        <dbReference type="EMBL" id="PWA92523.1"/>
    </source>
</evidence>
<proteinExistence type="predicted"/>
<organism evidence="2 3">
    <name type="scientific">Artemisia annua</name>
    <name type="common">Sweet wormwood</name>
    <dbReference type="NCBI Taxonomy" id="35608"/>
    <lineage>
        <taxon>Eukaryota</taxon>
        <taxon>Viridiplantae</taxon>
        <taxon>Streptophyta</taxon>
        <taxon>Embryophyta</taxon>
        <taxon>Tracheophyta</taxon>
        <taxon>Spermatophyta</taxon>
        <taxon>Magnoliopsida</taxon>
        <taxon>eudicotyledons</taxon>
        <taxon>Gunneridae</taxon>
        <taxon>Pentapetalae</taxon>
        <taxon>asterids</taxon>
        <taxon>campanulids</taxon>
        <taxon>Asterales</taxon>
        <taxon>Asteraceae</taxon>
        <taxon>Asteroideae</taxon>
        <taxon>Anthemideae</taxon>
        <taxon>Artemisiinae</taxon>
        <taxon>Artemisia</taxon>
    </lineage>
</organism>
<dbReference type="PANTHER" id="PTHR34222:SF99">
    <property type="entry name" value="PROTEIN, PUTATIVE-RELATED"/>
    <property type="match status" value="1"/>
</dbReference>
<accession>A0A2U1Q3I9</accession>
<feature type="compositionally biased region" description="Low complexity" evidence="1">
    <location>
        <begin position="40"/>
        <end position="52"/>
    </location>
</feature>
<feature type="compositionally biased region" description="Polar residues" evidence="1">
    <location>
        <begin position="53"/>
        <end position="85"/>
    </location>
</feature>
<protein>
    <submittedName>
        <fullName evidence="2">Ribonuclease H-like domain-containing protein</fullName>
    </submittedName>
</protein>
<gene>
    <name evidence="2" type="ORF">CTI12_AA075050</name>
</gene>